<reference evidence="1 2" key="1">
    <citation type="journal article" date="2019" name="Commun. Biol.">
        <title>The bagworm genome reveals a unique fibroin gene that provides high tensile strength.</title>
        <authorList>
            <person name="Kono N."/>
            <person name="Nakamura H."/>
            <person name="Ohtoshi R."/>
            <person name="Tomita M."/>
            <person name="Numata K."/>
            <person name="Arakawa K."/>
        </authorList>
    </citation>
    <scope>NUCLEOTIDE SEQUENCE [LARGE SCALE GENOMIC DNA]</scope>
</reference>
<sequence length="130" mass="14274">MVTVLRDQDGASISNGTCRSSFVFRRVVFPQLRSAGCDDFGVGVTPGPILTPSCIGIESGTWTEIKAGVRMKRSLLNFNFAQSKTASMKWPPTHMDFRNFRGVTGASTASWVGIEYLMEWGSGLTKERMS</sequence>
<gene>
    <name evidence="1" type="ORF">EVAR_88068_1</name>
</gene>
<proteinExistence type="predicted"/>
<dbReference type="EMBL" id="BGZK01000561">
    <property type="protein sequence ID" value="GBP50233.1"/>
    <property type="molecule type" value="Genomic_DNA"/>
</dbReference>
<comment type="caution">
    <text evidence="1">The sequence shown here is derived from an EMBL/GenBank/DDBJ whole genome shotgun (WGS) entry which is preliminary data.</text>
</comment>
<evidence type="ECO:0000313" key="2">
    <source>
        <dbReference type="Proteomes" id="UP000299102"/>
    </source>
</evidence>
<dbReference type="Proteomes" id="UP000299102">
    <property type="component" value="Unassembled WGS sequence"/>
</dbReference>
<protein>
    <submittedName>
        <fullName evidence="1">Uncharacterized protein</fullName>
    </submittedName>
</protein>
<dbReference type="AlphaFoldDB" id="A0A4C1WGM0"/>
<accession>A0A4C1WGM0</accession>
<organism evidence="1 2">
    <name type="scientific">Eumeta variegata</name>
    <name type="common">Bagworm moth</name>
    <name type="synonym">Eumeta japonica</name>
    <dbReference type="NCBI Taxonomy" id="151549"/>
    <lineage>
        <taxon>Eukaryota</taxon>
        <taxon>Metazoa</taxon>
        <taxon>Ecdysozoa</taxon>
        <taxon>Arthropoda</taxon>
        <taxon>Hexapoda</taxon>
        <taxon>Insecta</taxon>
        <taxon>Pterygota</taxon>
        <taxon>Neoptera</taxon>
        <taxon>Endopterygota</taxon>
        <taxon>Lepidoptera</taxon>
        <taxon>Glossata</taxon>
        <taxon>Ditrysia</taxon>
        <taxon>Tineoidea</taxon>
        <taxon>Psychidae</taxon>
        <taxon>Oiketicinae</taxon>
        <taxon>Eumeta</taxon>
    </lineage>
</organism>
<evidence type="ECO:0000313" key="1">
    <source>
        <dbReference type="EMBL" id="GBP50233.1"/>
    </source>
</evidence>
<keyword evidence="2" id="KW-1185">Reference proteome</keyword>
<name>A0A4C1WGM0_EUMVA</name>